<sequence>MKFTAEELARHPDFLLSIRHLAGALRGMFQAGPRLARLLTSHQRWLLTQTAYALAMQYDPGDPSSGLSAVSLTTLITRHKVASRNTVLNFIEELFTYRFITHAPGEERRRPRHFEPAEVSNQAMYGWLLANLAALDMLDHGDRAGCLQAHPELLRIAQPLVARGCLEDAAWREPPEPIALFLWTEAGGLVVDHLMARIDLNGGDTERFDVGRVETRNLAGDFMMSRTHLQRLFAKAVQQGCLGWYDEPRKTQLWVSRDFVREYCSWQAVKFAYVEDAFDVARARLECVPAKMLAQA</sequence>
<dbReference type="HOGENOM" id="CLU_071577_0_0_5"/>
<evidence type="ECO:0000313" key="2">
    <source>
        <dbReference type="Proteomes" id="UP000031368"/>
    </source>
</evidence>
<evidence type="ECO:0000313" key="1">
    <source>
        <dbReference type="EMBL" id="AJD40579.1"/>
    </source>
</evidence>
<dbReference type="KEGG" id="rga:RGR602_CH01221"/>
<organism evidence="1 2">
    <name type="scientific">Rhizobium gallicum bv. gallicum R602sp</name>
    <dbReference type="NCBI Taxonomy" id="1041138"/>
    <lineage>
        <taxon>Bacteria</taxon>
        <taxon>Pseudomonadati</taxon>
        <taxon>Pseudomonadota</taxon>
        <taxon>Alphaproteobacteria</taxon>
        <taxon>Hyphomicrobiales</taxon>
        <taxon>Rhizobiaceae</taxon>
        <taxon>Rhizobium/Agrobacterium group</taxon>
        <taxon>Rhizobium</taxon>
    </lineage>
</organism>
<proteinExistence type="predicted"/>
<accession>A0A0B4WY60</accession>
<keyword evidence="2" id="KW-1185">Reference proteome</keyword>
<dbReference type="AlphaFoldDB" id="A0A0B4WY60"/>
<dbReference type="Proteomes" id="UP000031368">
    <property type="component" value="Chromosome"/>
</dbReference>
<reference evidence="1 2" key="1">
    <citation type="submission" date="2013-11" db="EMBL/GenBank/DDBJ databases">
        <title>Complete genome sequence of Rhizobium gallicum bv. gallicum R602.</title>
        <authorList>
            <person name="Bustos P."/>
            <person name="Santamaria R.I."/>
            <person name="Lozano L."/>
            <person name="Acosta J.L."/>
            <person name="Ormeno-Orrillo E."/>
            <person name="Rogel M.A."/>
            <person name="Romero D."/>
            <person name="Cevallos M.A."/>
            <person name="Martinez-Romero E."/>
            <person name="Gonzalez V."/>
        </authorList>
    </citation>
    <scope>NUCLEOTIDE SEQUENCE [LARGE SCALE GENOMIC DNA]</scope>
    <source>
        <strain evidence="1 2">R602</strain>
    </source>
</reference>
<name>A0A0B4WY60_9HYPH</name>
<gene>
    <name evidence="1" type="ORF">RGR602_CH01221</name>
</gene>
<protein>
    <submittedName>
        <fullName evidence="1">Uncharacterized protein</fullName>
    </submittedName>
</protein>
<dbReference type="EMBL" id="CP006877">
    <property type="protein sequence ID" value="AJD40579.1"/>
    <property type="molecule type" value="Genomic_DNA"/>
</dbReference>
<dbReference type="RefSeq" id="WP_039844372.1">
    <property type="nucleotide sequence ID" value="NZ_CP006877.1"/>
</dbReference>